<evidence type="ECO:0000313" key="3">
    <source>
        <dbReference type="Proteomes" id="UP000487268"/>
    </source>
</evidence>
<sequence length="141" mass="14874">MRFPVRAHQMPARIAAGLFILNSGMTKSKADKQTAEGLHGMAGGTYPFLKSQDPERFTALLAKAEMALGAALLLPMVPSLAAGAALTAFGGGLIGMYLKTPGMHEEGSVRPTQQGLAVAKDIWLVGIGLSLVTEELGRRKR</sequence>
<keyword evidence="1" id="KW-0472">Membrane</keyword>
<keyword evidence="1" id="KW-1133">Transmembrane helix</keyword>
<dbReference type="RefSeq" id="WP_153538873.1">
    <property type="nucleotide sequence ID" value="NZ_WEGH01000004.1"/>
</dbReference>
<dbReference type="AlphaFoldDB" id="A0A7K0C444"/>
<keyword evidence="3" id="KW-1185">Reference proteome</keyword>
<keyword evidence="1" id="KW-0812">Transmembrane</keyword>
<accession>A0A7K0C444</accession>
<gene>
    <name evidence="2" type="ORF">ACRB68_63170</name>
</gene>
<name>A0A7K0C444_9ACTN</name>
<dbReference type="EMBL" id="WEGH01000004">
    <property type="protein sequence ID" value="MQY08211.1"/>
    <property type="molecule type" value="Genomic_DNA"/>
</dbReference>
<comment type="caution">
    <text evidence="2">The sequence shown here is derived from an EMBL/GenBank/DDBJ whole genome shotgun (WGS) entry which is preliminary data.</text>
</comment>
<evidence type="ECO:0000313" key="2">
    <source>
        <dbReference type="EMBL" id="MQY08211.1"/>
    </source>
</evidence>
<reference evidence="2 3" key="1">
    <citation type="submission" date="2019-10" db="EMBL/GenBank/DDBJ databases">
        <title>Actinomadura rubteroloni sp. nov. and Actinomadura macrotermitis sp. nov., isolated from the gut of fungus growing-termite Macrotermes natalensis.</title>
        <authorList>
            <person name="Benndorf R."/>
            <person name="Martin K."/>
            <person name="Kuefner M."/>
            <person name="De Beer W."/>
            <person name="Kaster A.-K."/>
            <person name="Vollmers J."/>
            <person name="Poulsen M."/>
            <person name="Beemelmanns C."/>
        </authorList>
    </citation>
    <scope>NUCLEOTIDE SEQUENCE [LARGE SCALE GENOMIC DNA]</scope>
    <source>
        <strain evidence="2 3">RB68</strain>
    </source>
</reference>
<evidence type="ECO:0000256" key="1">
    <source>
        <dbReference type="SAM" id="Phobius"/>
    </source>
</evidence>
<feature type="transmembrane region" description="Helical" evidence="1">
    <location>
        <begin position="76"/>
        <end position="98"/>
    </location>
</feature>
<dbReference type="OrthoDB" id="3267263at2"/>
<protein>
    <recommendedName>
        <fullName evidence="4">DoxX family protein</fullName>
    </recommendedName>
</protein>
<organism evidence="2 3">
    <name type="scientific">Actinomadura macrotermitis</name>
    <dbReference type="NCBI Taxonomy" id="2585200"/>
    <lineage>
        <taxon>Bacteria</taxon>
        <taxon>Bacillati</taxon>
        <taxon>Actinomycetota</taxon>
        <taxon>Actinomycetes</taxon>
        <taxon>Streptosporangiales</taxon>
        <taxon>Thermomonosporaceae</taxon>
        <taxon>Actinomadura</taxon>
    </lineage>
</organism>
<dbReference type="Proteomes" id="UP000487268">
    <property type="component" value="Unassembled WGS sequence"/>
</dbReference>
<evidence type="ECO:0008006" key="4">
    <source>
        <dbReference type="Google" id="ProtNLM"/>
    </source>
</evidence>
<proteinExistence type="predicted"/>